<dbReference type="InterPro" id="IPR029480">
    <property type="entry name" value="Transpos_assoc"/>
</dbReference>
<evidence type="ECO:0000313" key="6">
    <source>
        <dbReference type="EMBL" id="KAI5390261.1"/>
    </source>
</evidence>
<dbReference type="Gramene" id="Psat07G0553100-T1">
    <property type="protein sequence ID" value="KAI5390261.1"/>
    <property type="gene ID" value="KIW84_075531"/>
</dbReference>
<evidence type="ECO:0000313" key="7">
    <source>
        <dbReference type="Proteomes" id="UP001058974"/>
    </source>
</evidence>
<evidence type="ECO:0000256" key="2">
    <source>
        <dbReference type="ARBA" id="ARBA00022670"/>
    </source>
</evidence>
<dbReference type="EMBL" id="JAMSHJ010000007">
    <property type="protein sequence ID" value="KAI5390261.1"/>
    <property type="molecule type" value="Genomic_DNA"/>
</dbReference>
<dbReference type="Gene3D" id="3.40.395.10">
    <property type="entry name" value="Adenoviral Proteinase, Chain A"/>
    <property type="match status" value="1"/>
</dbReference>
<keyword evidence="2" id="KW-0645">Protease</keyword>
<accession>A0A9D4ZZL1</accession>
<keyword evidence="7" id="KW-1185">Reference proteome</keyword>
<dbReference type="GO" id="GO:0008234">
    <property type="term" value="F:cysteine-type peptidase activity"/>
    <property type="evidence" value="ECO:0007669"/>
    <property type="project" value="InterPro"/>
</dbReference>
<sequence>MDKKWMSADRLSKEYENGVLEFVKFAVEHVKDPSRMKCPCLGCCYMGRVDADGLKSHLLMRGIDRSYTCWIFHGEKINENVEQREKSNTTYASYDKDTETYDCDRVEEIVEALDEDLHDCPEMFERMVSDAEKPLYKGCTKFSRLSAVLKLYNLKAGNGWSDKSFTELLALMREMLPDDNVLPNRTYEAKKMLCSIGMSYDKIHACPNDCILFRNEYAMLTECPKCGLSRYKKRLSPAKVLWYFPIIPRFRRMFRSETDARHLTWQRASSPAASSPAYPYRKGRVGYGRLEQSILTKENSSETSLPAHVLWKEARVGKDGKIKEDVQQIFEKCETLSQSIVPYEDTDCRSILSRALDVPEYSGRVRGKGFGITQKSLNIKKQKTPSNKELQQTLEALKAEVLELRKERERDRAAGFKDTSDKDSINCNFQPTIPEGISPCHLYLARPTYRMVGKGKVHNNLGELLHTKPLPTGSLKVSVDIALEKDALLPHPDDVSDATLLGDAIGSFVAWPTDLIIVGYETPTKSKAKDKGIAREIESVASQKEIPVAKKTEISKRTGAKKKNPSKYRACLHTYLETTDISDGCVRLIPMDGAIFGFEYAEPLGKEDFDQILYHTQLSVGVINTYMRYLYDKLMGPRGLEQRFSFLNPMKTNLTEMIRKPDEVRTYVVERFMADTDREKLFFLPFNTGDGGHWLLVAINPFKEIVYYLDSLHNDWTTYPAMKTIVDTIIQTVRAQRKIQVPKRKANNITWNRVECPRQRNNIDCGYYTLRFMKETLLMDRTDIPSDYFDEYRCAYYSKDQLDEIKEELCQFIIELQVL</sequence>
<evidence type="ECO:0000256" key="4">
    <source>
        <dbReference type="SAM" id="Coils"/>
    </source>
</evidence>
<evidence type="ECO:0000256" key="1">
    <source>
        <dbReference type="ARBA" id="ARBA00005234"/>
    </source>
</evidence>
<dbReference type="Proteomes" id="UP001058974">
    <property type="component" value="Chromosome 7"/>
</dbReference>
<dbReference type="PANTHER" id="PTHR33018:SF31">
    <property type="entry name" value="TRANSPOSASE, PTTA_EN_SPM, PLANT"/>
    <property type="match status" value="1"/>
</dbReference>
<protein>
    <recommendedName>
        <fullName evidence="5">Ubiquitin-like protease family profile domain-containing protein</fullName>
    </recommendedName>
</protein>
<dbReference type="AlphaFoldDB" id="A0A9D4ZZL1"/>
<dbReference type="GO" id="GO:0006508">
    <property type="term" value="P:proteolysis"/>
    <property type="evidence" value="ECO:0007669"/>
    <property type="project" value="UniProtKB-KW"/>
</dbReference>
<comment type="similarity">
    <text evidence="1">Belongs to the peptidase C48 family.</text>
</comment>
<feature type="domain" description="Ubiquitin-like protease family profile" evidence="5">
    <location>
        <begin position="602"/>
        <end position="776"/>
    </location>
</feature>
<keyword evidence="3" id="KW-0378">Hydrolase</keyword>
<evidence type="ECO:0000256" key="3">
    <source>
        <dbReference type="ARBA" id="ARBA00022801"/>
    </source>
</evidence>
<proteinExistence type="inferred from homology"/>
<dbReference type="InterPro" id="IPR003653">
    <property type="entry name" value="Peptidase_C48_C"/>
</dbReference>
<dbReference type="PANTHER" id="PTHR33018">
    <property type="entry name" value="OS10G0338966 PROTEIN-RELATED"/>
    <property type="match status" value="1"/>
</dbReference>
<dbReference type="Pfam" id="PF26133">
    <property type="entry name" value="DUF8039"/>
    <property type="match status" value="1"/>
</dbReference>
<organism evidence="6 7">
    <name type="scientific">Pisum sativum</name>
    <name type="common">Garden pea</name>
    <name type="synonym">Lathyrus oleraceus</name>
    <dbReference type="NCBI Taxonomy" id="3888"/>
    <lineage>
        <taxon>Eukaryota</taxon>
        <taxon>Viridiplantae</taxon>
        <taxon>Streptophyta</taxon>
        <taxon>Embryophyta</taxon>
        <taxon>Tracheophyta</taxon>
        <taxon>Spermatophyta</taxon>
        <taxon>Magnoliopsida</taxon>
        <taxon>eudicotyledons</taxon>
        <taxon>Gunneridae</taxon>
        <taxon>Pentapetalae</taxon>
        <taxon>rosids</taxon>
        <taxon>fabids</taxon>
        <taxon>Fabales</taxon>
        <taxon>Fabaceae</taxon>
        <taxon>Papilionoideae</taxon>
        <taxon>50 kb inversion clade</taxon>
        <taxon>NPAAA clade</taxon>
        <taxon>Hologalegina</taxon>
        <taxon>IRL clade</taxon>
        <taxon>Fabeae</taxon>
        <taxon>Lathyrus</taxon>
    </lineage>
</organism>
<name>A0A9D4ZZL1_PEA</name>
<dbReference type="Pfam" id="PF13963">
    <property type="entry name" value="Transpos_assoc"/>
    <property type="match status" value="1"/>
</dbReference>
<reference evidence="6 7" key="1">
    <citation type="journal article" date="2022" name="Nat. Genet.">
        <title>Improved pea reference genome and pan-genome highlight genomic features and evolutionary characteristics.</title>
        <authorList>
            <person name="Yang T."/>
            <person name="Liu R."/>
            <person name="Luo Y."/>
            <person name="Hu S."/>
            <person name="Wang D."/>
            <person name="Wang C."/>
            <person name="Pandey M.K."/>
            <person name="Ge S."/>
            <person name="Xu Q."/>
            <person name="Li N."/>
            <person name="Li G."/>
            <person name="Huang Y."/>
            <person name="Saxena R.K."/>
            <person name="Ji Y."/>
            <person name="Li M."/>
            <person name="Yan X."/>
            <person name="He Y."/>
            <person name="Liu Y."/>
            <person name="Wang X."/>
            <person name="Xiang C."/>
            <person name="Varshney R.K."/>
            <person name="Ding H."/>
            <person name="Gao S."/>
            <person name="Zong X."/>
        </authorList>
    </citation>
    <scope>NUCLEOTIDE SEQUENCE [LARGE SCALE GENOMIC DNA]</scope>
    <source>
        <strain evidence="6 7">cv. Zhongwan 6</strain>
    </source>
</reference>
<dbReference type="InterPro" id="IPR038765">
    <property type="entry name" value="Papain-like_cys_pep_sf"/>
</dbReference>
<comment type="caution">
    <text evidence="6">The sequence shown here is derived from an EMBL/GenBank/DDBJ whole genome shotgun (WGS) entry which is preliminary data.</text>
</comment>
<dbReference type="SUPFAM" id="SSF54001">
    <property type="entry name" value="Cysteine proteinases"/>
    <property type="match status" value="1"/>
</dbReference>
<evidence type="ECO:0000259" key="5">
    <source>
        <dbReference type="PROSITE" id="PS50600"/>
    </source>
</evidence>
<keyword evidence="4" id="KW-0175">Coiled coil</keyword>
<gene>
    <name evidence="6" type="ORF">KIW84_075531</name>
</gene>
<dbReference type="PROSITE" id="PS50600">
    <property type="entry name" value="ULP_PROTEASE"/>
    <property type="match status" value="1"/>
</dbReference>
<dbReference type="Pfam" id="PF02902">
    <property type="entry name" value="Peptidase_C48"/>
    <property type="match status" value="1"/>
</dbReference>
<dbReference type="InterPro" id="IPR058352">
    <property type="entry name" value="DUF8039"/>
</dbReference>
<feature type="coiled-coil region" evidence="4">
    <location>
        <begin position="387"/>
        <end position="414"/>
    </location>
</feature>